<dbReference type="Pfam" id="PF06821">
    <property type="entry name" value="Ser_hydrolase"/>
    <property type="match status" value="1"/>
</dbReference>
<dbReference type="InterPro" id="IPR010662">
    <property type="entry name" value="RBBP9/YdeN"/>
</dbReference>
<keyword evidence="1" id="KW-0378">Hydrolase</keyword>
<dbReference type="AlphaFoldDB" id="A0A7Y8GZ54"/>
<sequence>MKDLHEVTVVMVPGLREETPAHWQSILTSELPNVRSLPALGRTNIDLDIRMTQIEEAVRAIKGPVVVVAHSGGVIATVHWAQRTRVAIHGALLATPPLFAGPLGSEFPALAEFQRHGWTPVPRSPLPFPSIVAASRNDPLGSYEGVCELARAWGARLFDLGHSGHLNPASGFGPWPAASQLVRELAQDTSMLKVQSPAEDRIA</sequence>
<gene>
    <name evidence="1" type="ORF">F3K02_18670</name>
</gene>
<evidence type="ECO:0000313" key="1">
    <source>
        <dbReference type="EMBL" id="NWF47261.1"/>
    </source>
</evidence>
<reference evidence="1 2" key="1">
    <citation type="submission" date="2019-09" db="EMBL/GenBank/DDBJ databases">
        <title>Hydrogenophaga aromatica sp. nov., isolated from a para-xylene-degrading enrichment culture.</title>
        <authorList>
            <person name="Tancsics A."/>
            <person name="Banerjee S."/>
        </authorList>
    </citation>
    <scope>NUCLEOTIDE SEQUENCE [LARGE SCALE GENOMIC DNA]</scope>
    <source>
        <strain evidence="1 2">D2P1</strain>
    </source>
</reference>
<name>A0A7Y8GZ54_9BURK</name>
<dbReference type="Proteomes" id="UP000545507">
    <property type="component" value="Unassembled WGS sequence"/>
</dbReference>
<evidence type="ECO:0000313" key="2">
    <source>
        <dbReference type="Proteomes" id="UP000545507"/>
    </source>
</evidence>
<dbReference type="EMBL" id="VYGV01000016">
    <property type="protein sequence ID" value="NWF47261.1"/>
    <property type="molecule type" value="Genomic_DNA"/>
</dbReference>
<dbReference type="SUPFAM" id="SSF53474">
    <property type="entry name" value="alpha/beta-Hydrolases"/>
    <property type="match status" value="1"/>
</dbReference>
<proteinExistence type="predicted"/>
<keyword evidence="2" id="KW-1185">Reference proteome</keyword>
<dbReference type="Gene3D" id="3.40.50.1820">
    <property type="entry name" value="alpha/beta hydrolase"/>
    <property type="match status" value="1"/>
</dbReference>
<dbReference type="GO" id="GO:0016787">
    <property type="term" value="F:hydrolase activity"/>
    <property type="evidence" value="ECO:0007669"/>
    <property type="project" value="UniProtKB-KW"/>
</dbReference>
<dbReference type="InterPro" id="IPR029058">
    <property type="entry name" value="AB_hydrolase_fold"/>
</dbReference>
<comment type="caution">
    <text evidence="1">The sequence shown here is derived from an EMBL/GenBank/DDBJ whole genome shotgun (WGS) entry which is preliminary data.</text>
</comment>
<accession>A0A7Y8GZ54</accession>
<organism evidence="1 2">
    <name type="scientific">Hydrogenophaga aromaticivorans</name>
    <dbReference type="NCBI Taxonomy" id="2610898"/>
    <lineage>
        <taxon>Bacteria</taxon>
        <taxon>Pseudomonadati</taxon>
        <taxon>Pseudomonadota</taxon>
        <taxon>Betaproteobacteria</taxon>
        <taxon>Burkholderiales</taxon>
        <taxon>Comamonadaceae</taxon>
        <taxon>Hydrogenophaga</taxon>
    </lineage>
</organism>
<protein>
    <submittedName>
        <fullName evidence="1">Alpha/beta hydrolase</fullName>
    </submittedName>
</protein>
<dbReference type="RefSeq" id="WP_177137139.1">
    <property type="nucleotide sequence ID" value="NZ_VYGV01000016.1"/>
</dbReference>